<evidence type="ECO:0000313" key="3">
    <source>
        <dbReference type="Proteomes" id="UP000623467"/>
    </source>
</evidence>
<accession>A0A8H6YSP6</accession>
<dbReference type="AlphaFoldDB" id="A0A8H6YSP6"/>
<keyword evidence="3" id="KW-1185">Reference proteome</keyword>
<sequence>MSTELRIFTPIGMLGYGYSEKLFWDAVHNGVDAIIADSGSTDSGPSKLATGSLPVKRLAYAKDLGPMVAACHYYKVPVLIGSAGGDGANSRLPLFLEIISEIITKNSYRPMKVLTIESEIDKELVYAGLERGIITPCGGAVPSLKKEDVDAASRLVAQMGHEPYIKAMQDHPDFDIIIGGRSYDPAPYAAFCIHKGIKDLGIAYHMGKIMECGALCATPKGREAMAIVRQDSFDLWPLAPDARCTNVSVAGHTLYEKSRPDILAGPGGELDLNAATYEELPDGRTVRCRGAVFRPTAYTIKLEGAKVSGFQTSFIGGVSDPILISQIDEFLDKGRTLLLGAVDFPCDLKYHVYGRTDGPPFAKEIGISGVVWADTQEHADHVASLSRVYLLHAPYTGQLATGGNLTIPIMPFGQPLGPLSEFCVYHLLPVDDPTALFPIKAHTLDGPDTAGSASPALTNGVKNGGRKPLKVDQSQGDAVIKAALQPPPKPGHVYLATLARIVRSKNSGPYDITMDVMFPTREAYDAVKAAGVLTREKVRAMYGVSDEDVLVCMWWEPALAWKATLKRDKPSGSFGEVDMYACQMHVPLLYLQVPDRSKKHEGEVGSNLYFAANL</sequence>
<gene>
    <name evidence="2" type="ORF">MSAN_00905500</name>
</gene>
<organism evidence="2 3">
    <name type="scientific">Mycena sanguinolenta</name>
    <dbReference type="NCBI Taxonomy" id="230812"/>
    <lineage>
        <taxon>Eukaryota</taxon>
        <taxon>Fungi</taxon>
        <taxon>Dikarya</taxon>
        <taxon>Basidiomycota</taxon>
        <taxon>Agaricomycotina</taxon>
        <taxon>Agaricomycetes</taxon>
        <taxon>Agaricomycetidae</taxon>
        <taxon>Agaricales</taxon>
        <taxon>Marasmiineae</taxon>
        <taxon>Mycenaceae</taxon>
        <taxon>Mycena</taxon>
    </lineage>
</organism>
<dbReference type="InterPro" id="IPR025496">
    <property type="entry name" value="DUF4387"/>
</dbReference>
<comment type="caution">
    <text evidence="2">The sequence shown here is derived from an EMBL/GenBank/DDBJ whole genome shotgun (WGS) entry which is preliminary data.</text>
</comment>
<name>A0A8H6YSP6_9AGAR</name>
<dbReference type="OrthoDB" id="5863171at2759"/>
<proteinExistence type="predicted"/>
<evidence type="ECO:0000259" key="1">
    <source>
        <dbReference type="Pfam" id="PF14330"/>
    </source>
</evidence>
<dbReference type="Pfam" id="PF14330">
    <property type="entry name" value="DUF4387"/>
    <property type="match status" value="1"/>
</dbReference>
<reference evidence="2" key="1">
    <citation type="submission" date="2020-05" db="EMBL/GenBank/DDBJ databases">
        <title>Mycena genomes resolve the evolution of fungal bioluminescence.</title>
        <authorList>
            <person name="Tsai I.J."/>
        </authorList>
    </citation>
    <scope>NUCLEOTIDE SEQUENCE</scope>
    <source>
        <strain evidence="2">160909Yilan</strain>
    </source>
</reference>
<protein>
    <recommendedName>
        <fullName evidence="1">DUF4387 domain-containing protein</fullName>
    </recommendedName>
</protein>
<evidence type="ECO:0000313" key="2">
    <source>
        <dbReference type="EMBL" id="KAF7366483.1"/>
    </source>
</evidence>
<feature type="domain" description="DUF4387" evidence="1">
    <location>
        <begin position="495"/>
        <end position="591"/>
    </location>
</feature>
<dbReference type="Proteomes" id="UP000623467">
    <property type="component" value="Unassembled WGS sequence"/>
</dbReference>
<dbReference type="EMBL" id="JACAZH010000006">
    <property type="protein sequence ID" value="KAF7366483.1"/>
    <property type="molecule type" value="Genomic_DNA"/>
</dbReference>